<proteinExistence type="predicted"/>
<dbReference type="HOGENOM" id="CLU_116846_0_0_1"/>
<organism evidence="2 3">
    <name type="scientific">Pisolithus tinctorius Marx 270</name>
    <dbReference type="NCBI Taxonomy" id="870435"/>
    <lineage>
        <taxon>Eukaryota</taxon>
        <taxon>Fungi</taxon>
        <taxon>Dikarya</taxon>
        <taxon>Basidiomycota</taxon>
        <taxon>Agaricomycotina</taxon>
        <taxon>Agaricomycetes</taxon>
        <taxon>Agaricomycetidae</taxon>
        <taxon>Boletales</taxon>
        <taxon>Sclerodermatineae</taxon>
        <taxon>Pisolithaceae</taxon>
        <taxon>Pisolithus</taxon>
    </lineage>
</organism>
<accession>A0A0C3NAN6</accession>
<evidence type="ECO:0000313" key="3">
    <source>
        <dbReference type="Proteomes" id="UP000054217"/>
    </source>
</evidence>
<dbReference type="InParanoid" id="A0A0C3NAN6"/>
<keyword evidence="3" id="KW-1185">Reference proteome</keyword>
<feature type="region of interest" description="Disordered" evidence="1">
    <location>
        <begin position="1"/>
        <end position="27"/>
    </location>
</feature>
<dbReference type="Gene3D" id="2.60.270.50">
    <property type="match status" value="1"/>
</dbReference>
<dbReference type="Proteomes" id="UP000054217">
    <property type="component" value="Unassembled WGS sequence"/>
</dbReference>
<dbReference type="OrthoDB" id="2695086at2759"/>
<sequence length="154" mass="17018">MADEQKELATNVADHGLTGQLPSSNETTEGLGVTQDCSCYITLHNGTDHELVLVYAQEKHGEWKTRPAETVSQKSNIKFWLKDLFLGPGAEGMVKYRIGSTEHKVQMNFSCPMSSPNSASWSQGEHEIPGIWLPCPEYNKSDALHAVFEVQPGN</sequence>
<reference evidence="2 3" key="1">
    <citation type="submission" date="2014-04" db="EMBL/GenBank/DDBJ databases">
        <authorList>
            <consortium name="DOE Joint Genome Institute"/>
            <person name="Kuo A."/>
            <person name="Kohler A."/>
            <person name="Costa M.D."/>
            <person name="Nagy L.G."/>
            <person name="Floudas D."/>
            <person name="Copeland A."/>
            <person name="Barry K.W."/>
            <person name="Cichocki N."/>
            <person name="Veneault-Fourrey C."/>
            <person name="LaButti K."/>
            <person name="Lindquist E.A."/>
            <person name="Lipzen A."/>
            <person name="Lundell T."/>
            <person name="Morin E."/>
            <person name="Murat C."/>
            <person name="Sun H."/>
            <person name="Tunlid A."/>
            <person name="Henrissat B."/>
            <person name="Grigoriev I.V."/>
            <person name="Hibbett D.S."/>
            <person name="Martin F."/>
            <person name="Nordberg H.P."/>
            <person name="Cantor M.N."/>
            <person name="Hua S.X."/>
        </authorList>
    </citation>
    <scope>NUCLEOTIDE SEQUENCE [LARGE SCALE GENOMIC DNA]</scope>
    <source>
        <strain evidence="2 3">Marx 270</strain>
    </source>
</reference>
<gene>
    <name evidence="2" type="ORF">M404DRAFT_1005519</name>
</gene>
<reference evidence="3" key="2">
    <citation type="submission" date="2015-01" db="EMBL/GenBank/DDBJ databases">
        <title>Evolutionary Origins and Diversification of the Mycorrhizal Mutualists.</title>
        <authorList>
            <consortium name="DOE Joint Genome Institute"/>
            <consortium name="Mycorrhizal Genomics Consortium"/>
            <person name="Kohler A."/>
            <person name="Kuo A."/>
            <person name="Nagy L.G."/>
            <person name="Floudas D."/>
            <person name="Copeland A."/>
            <person name="Barry K.W."/>
            <person name="Cichocki N."/>
            <person name="Veneault-Fourrey C."/>
            <person name="LaButti K."/>
            <person name="Lindquist E.A."/>
            <person name="Lipzen A."/>
            <person name="Lundell T."/>
            <person name="Morin E."/>
            <person name="Murat C."/>
            <person name="Riley R."/>
            <person name="Ohm R."/>
            <person name="Sun H."/>
            <person name="Tunlid A."/>
            <person name="Henrissat B."/>
            <person name="Grigoriev I.V."/>
            <person name="Hibbett D.S."/>
            <person name="Martin F."/>
        </authorList>
    </citation>
    <scope>NUCLEOTIDE SEQUENCE [LARGE SCALE GENOMIC DNA]</scope>
    <source>
        <strain evidence="3">Marx 270</strain>
    </source>
</reference>
<name>A0A0C3NAN6_PISTI</name>
<evidence type="ECO:0000256" key="1">
    <source>
        <dbReference type="SAM" id="MobiDB-lite"/>
    </source>
</evidence>
<dbReference type="AlphaFoldDB" id="A0A0C3NAN6"/>
<protein>
    <submittedName>
        <fullName evidence="2">Uncharacterized protein</fullName>
    </submittedName>
</protein>
<evidence type="ECO:0000313" key="2">
    <source>
        <dbReference type="EMBL" id="KIN98154.1"/>
    </source>
</evidence>
<dbReference type="EMBL" id="KN832018">
    <property type="protein sequence ID" value="KIN98154.1"/>
    <property type="molecule type" value="Genomic_DNA"/>
</dbReference>